<dbReference type="Gene3D" id="3.30.590.10">
    <property type="entry name" value="Glutamine synthetase/guanido kinase, catalytic domain"/>
    <property type="match status" value="1"/>
</dbReference>
<evidence type="ECO:0000256" key="3">
    <source>
        <dbReference type="PROSITE-ProRule" id="PRU01331"/>
    </source>
</evidence>
<sequence>MFWKSFLERQDMLDSDWLKARDEGLGAARRFVEERGLEFLQVELTGLDGLLRGKISPAKKSLSPSGTGISSLTYSLIGNDNVAITPWSNPDNGFPKLAFVPDPDSITAWGWKPGMGSVLHDAYMHDGSVCPIDPRQMVKRLTGELAQRGFEAKMSYELEFYIFHDDDALIQKGDFHALRPFGRAWDAYTLSRSPAWQELGEEFIRRMQSIDIPVEAFHTELGYGMYEFALAPTDPVKAADNAARAKLYLRQLCTERGLIATFMPKWRADRGDSGSGAHFHISLWKDGKPAFWSEEKADLSDVARHALGGLVQTMPDLHGIFRPLVNSYRRMDAASWNPENASWGIDNHSVAIRVINAPTPSHAHFEHRTAGADANPYLVVAALLSGCMEGLDRKIDPGQPCQGDAQGSTAYPLLPPGLQPSIDALAASDMAKRWLGEMFVEQFCQTRAQELADYMAWEKTQISAWELRRYFEWA</sequence>
<comment type="cofactor">
    <cofactor evidence="1">
        <name>Mg(2+)</name>
        <dbReference type="ChEBI" id="CHEBI:18420"/>
    </cofactor>
</comment>
<organism evidence="6 7">
    <name type="scientific">Rhizorhabdus wittichii</name>
    <dbReference type="NCBI Taxonomy" id="160791"/>
    <lineage>
        <taxon>Bacteria</taxon>
        <taxon>Pseudomonadati</taxon>
        <taxon>Pseudomonadota</taxon>
        <taxon>Alphaproteobacteria</taxon>
        <taxon>Sphingomonadales</taxon>
        <taxon>Sphingomonadaceae</taxon>
        <taxon>Rhizorhabdus</taxon>
    </lineage>
</organism>
<evidence type="ECO:0000313" key="7">
    <source>
        <dbReference type="Proteomes" id="UP000664914"/>
    </source>
</evidence>
<evidence type="ECO:0000313" key="6">
    <source>
        <dbReference type="EMBL" id="QTH21537.1"/>
    </source>
</evidence>
<protein>
    <submittedName>
        <fullName evidence="6">Glutamine synthetase</fullName>
    </submittedName>
</protein>
<dbReference type="EMBL" id="CP059319">
    <property type="protein sequence ID" value="QTH21537.1"/>
    <property type="molecule type" value="Genomic_DNA"/>
</dbReference>
<gene>
    <name evidence="6" type="ORF">HRJ34_24995</name>
</gene>
<evidence type="ECO:0000256" key="4">
    <source>
        <dbReference type="RuleBase" id="RU000384"/>
    </source>
</evidence>
<dbReference type="GO" id="GO:0006542">
    <property type="term" value="P:glutamine biosynthetic process"/>
    <property type="evidence" value="ECO:0007669"/>
    <property type="project" value="InterPro"/>
</dbReference>
<dbReference type="PANTHER" id="PTHR43785">
    <property type="entry name" value="GAMMA-GLUTAMYLPUTRESCINE SYNTHETASE"/>
    <property type="match status" value="1"/>
</dbReference>
<name>A0A975HDP3_9SPHN</name>
<reference evidence="6" key="2">
    <citation type="submission" date="2021-04" db="EMBL/GenBank/DDBJ databases">
        <title>Isolation and genomic analysis of the ibuprofen-degrading bacterium Sphingomonas strain MPO218.</title>
        <authorList>
            <person name="Aulestia M."/>
            <person name="Flores A."/>
            <person name="Mangas E.L."/>
            <person name="Perez-Pulido A.J."/>
            <person name="Santero E."/>
            <person name="Camacho E.M."/>
        </authorList>
    </citation>
    <scope>NUCLEOTIDE SEQUENCE</scope>
    <source>
        <strain evidence="6">MPO218</strain>
    </source>
</reference>
<keyword evidence="2" id="KW-0436">Ligase</keyword>
<dbReference type="PANTHER" id="PTHR43785:SF12">
    <property type="entry name" value="TYPE-1 GLUTAMINE SYNTHETASE 2"/>
    <property type="match status" value="1"/>
</dbReference>
<dbReference type="Pfam" id="PF00120">
    <property type="entry name" value="Gln-synt_C"/>
    <property type="match status" value="1"/>
</dbReference>
<evidence type="ECO:0000256" key="1">
    <source>
        <dbReference type="ARBA" id="ARBA00001946"/>
    </source>
</evidence>
<dbReference type="GO" id="GO:0004356">
    <property type="term" value="F:glutamine synthetase activity"/>
    <property type="evidence" value="ECO:0007669"/>
    <property type="project" value="InterPro"/>
</dbReference>
<feature type="domain" description="GS catalytic" evidence="5">
    <location>
        <begin position="134"/>
        <end position="474"/>
    </location>
</feature>
<comment type="similarity">
    <text evidence="3 4">Belongs to the glutamine synthetase family.</text>
</comment>
<reference evidence="6" key="1">
    <citation type="submission" date="2020-07" db="EMBL/GenBank/DDBJ databases">
        <authorList>
            <person name="Camacho E."/>
        </authorList>
    </citation>
    <scope>NUCLEOTIDE SEQUENCE</scope>
    <source>
        <strain evidence="6">MPO218</strain>
    </source>
</reference>
<dbReference type="PROSITE" id="PS51987">
    <property type="entry name" value="GS_CATALYTIC"/>
    <property type="match status" value="1"/>
</dbReference>
<evidence type="ECO:0000259" key="5">
    <source>
        <dbReference type="PROSITE" id="PS51987"/>
    </source>
</evidence>
<accession>A0A975HDP3</accession>
<dbReference type="InterPro" id="IPR014746">
    <property type="entry name" value="Gln_synth/guanido_kin_cat_dom"/>
</dbReference>
<proteinExistence type="inferred from homology"/>
<dbReference type="InterPro" id="IPR036651">
    <property type="entry name" value="Gln_synt_N_sf"/>
</dbReference>
<dbReference type="Proteomes" id="UP000664914">
    <property type="component" value="Chromosome"/>
</dbReference>
<evidence type="ECO:0000256" key="2">
    <source>
        <dbReference type="ARBA" id="ARBA00022598"/>
    </source>
</evidence>
<dbReference type="InterPro" id="IPR008146">
    <property type="entry name" value="Gln_synth_cat_dom"/>
</dbReference>
<dbReference type="SUPFAM" id="SSF54368">
    <property type="entry name" value="Glutamine synthetase, N-terminal domain"/>
    <property type="match status" value="1"/>
</dbReference>
<dbReference type="SUPFAM" id="SSF55931">
    <property type="entry name" value="Glutamine synthetase/guanido kinase"/>
    <property type="match status" value="1"/>
</dbReference>
<dbReference type="SMART" id="SM01230">
    <property type="entry name" value="Gln-synt_C"/>
    <property type="match status" value="1"/>
</dbReference>
<dbReference type="AlphaFoldDB" id="A0A975HDP3"/>